<dbReference type="GeneTree" id="ENSGT01050000244828"/>
<evidence type="ECO:0000256" key="4">
    <source>
        <dbReference type="ARBA" id="ARBA00022606"/>
    </source>
</evidence>
<comment type="function">
    <text evidence="1">Odorant receptor.</text>
</comment>
<protein>
    <recommendedName>
        <fullName evidence="13">G-protein coupled receptors family 1 profile domain-containing protein</fullName>
    </recommendedName>
</protein>
<evidence type="ECO:0000256" key="6">
    <source>
        <dbReference type="ARBA" id="ARBA00022725"/>
    </source>
</evidence>
<keyword evidence="3" id="KW-1003">Cell membrane</keyword>
<keyword evidence="5 12" id="KW-0812">Transmembrane</keyword>
<dbReference type="InterPro" id="IPR000276">
    <property type="entry name" value="GPCR_Rhodpsn"/>
</dbReference>
<dbReference type="FunFam" id="1.20.1070.10:FF:000037">
    <property type="entry name" value="Olfactory receptor"/>
    <property type="match status" value="1"/>
</dbReference>
<keyword evidence="10" id="KW-0675">Receptor</keyword>
<feature type="transmembrane region" description="Helical" evidence="12">
    <location>
        <begin position="235"/>
        <end position="257"/>
    </location>
</feature>
<dbReference type="HOGENOM" id="CLU_012526_0_1_1"/>
<evidence type="ECO:0000313" key="14">
    <source>
        <dbReference type="Ensembl" id="ENSACAP00000010720.3"/>
    </source>
</evidence>
<keyword evidence="4" id="KW-0716">Sensory transduction</keyword>
<feature type="transmembrane region" description="Helical" evidence="12">
    <location>
        <begin position="58"/>
        <end position="76"/>
    </location>
</feature>
<evidence type="ECO:0000256" key="3">
    <source>
        <dbReference type="ARBA" id="ARBA00022475"/>
    </source>
</evidence>
<dbReference type="GO" id="GO:0005886">
    <property type="term" value="C:plasma membrane"/>
    <property type="evidence" value="ECO:0007669"/>
    <property type="project" value="UniProtKB-SubCell"/>
</dbReference>
<dbReference type="GO" id="GO:0004930">
    <property type="term" value="F:G protein-coupled receptor activity"/>
    <property type="evidence" value="ECO:0007669"/>
    <property type="project" value="UniProtKB-KW"/>
</dbReference>
<dbReference type="InterPro" id="IPR050516">
    <property type="entry name" value="Olfactory_GPCR"/>
</dbReference>
<feature type="transmembrane region" description="Helical" evidence="12">
    <location>
        <begin position="96"/>
        <end position="117"/>
    </location>
</feature>
<dbReference type="PANTHER" id="PTHR26452">
    <property type="entry name" value="OLFACTORY RECEPTOR"/>
    <property type="match status" value="1"/>
</dbReference>
<dbReference type="InterPro" id="IPR017452">
    <property type="entry name" value="GPCR_Rhodpsn_7TM"/>
</dbReference>
<dbReference type="SMART" id="SM01381">
    <property type="entry name" value="7TM_GPCR_Srsx"/>
    <property type="match status" value="1"/>
</dbReference>
<feature type="transmembrane region" description="Helical" evidence="12">
    <location>
        <begin position="197"/>
        <end position="223"/>
    </location>
</feature>
<feature type="transmembrane region" description="Helical" evidence="12">
    <location>
        <begin position="269"/>
        <end position="289"/>
    </location>
</feature>
<dbReference type="InterPro" id="IPR000725">
    <property type="entry name" value="Olfact_rcpt"/>
</dbReference>
<evidence type="ECO:0000256" key="11">
    <source>
        <dbReference type="ARBA" id="ARBA00023224"/>
    </source>
</evidence>
<evidence type="ECO:0000256" key="2">
    <source>
        <dbReference type="ARBA" id="ARBA00004651"/>
    </source>
</evidence>
<dbReference type="GO" id="GO:0004984">
    <property type="term" value="F:olfactory receptor activity"/>
    <property type="evidence" value="ECO:0000318"/>
    <property type="project" value="GO_Central"/>
</dbReference>
<keyword evidence="11" id="KW-0807">Transducer</keyword>
<keyword evidence="8" id="KW-0297">G-protein coupled receptor</keyword>
<feature type="transmembrane region" description="Helical" evidence="12">
    <location>
        <begin position="138"/>
        <end position="156"/>
    </location>
</feature>
<dbReference type="PROSITE" id="PS50262">
    <property type="entry name" value="G_PROTEIN_RECEP_F1_2"/>
    <property type="match status" value="1"/>
</dbReference>
<gene>
    <name evidence="14" type="primary">LOC100562768</name>
</gene>
<keyword evidence="15" id="KW-1185">Reference proteome</keyword>
<evidence type="ECO:0000256" key="12">
    <source>
        <dbReference type="SAM" id="Phobius"/>
    </source>
</evidence>
<dbReference type="InParanoid" id="H9GGZ3"/>
<evidence type="ECO:0000256" key="5">
    <source>
        <dbReference type="ARBA" id="ARBA00022692"/>
    </source>
</evidence>
<dbReference type="PRINTS" id="PR00237">
    <property type="entry name" value="GPCRRHODOPSN"/>
</dbReference>
<proteinExistence type="predicted"/>
<evidence type="ECO:0000259" key="13">
    <source>
        <dbReference type="PROSITE" id="PS50262"/>
    </source>
</evidence>
<dbReference type="CDD" id="cd15227">
    <property type="entry name" value="7tmA_OR14-like"/>
    <property type="match status" value="1"/>
</dbReference>
<evidence type="ECO:0000313" key="15">
    <source>
        <dbReference type="Proteomes" id="UP000001646"/>
    </source>
</evidence>
<evidence type="ECO:0000256" key="7">
    <source>
        <dbReference type="ARBA" id="ARBA00022989"/>
    </source>
</evidence>
<dbReference type="Pfam" id="PF13853">
    <property type="entry name" value="7tm_4"/>
    <property type="match status" value="1"/>
</dbReference>
<dbReference type="Gene3D" id="1.20.1070.10">
    <property type="entry name" value="Rhodopsin 7-helix transmembrane proteins"/>
    <property type="match status" value="1"/>
</dbReference>
<reference evidence="14" key="1">
    <citation type="submission" date="2009-12" db="EMBL/GenBank/DDBJ databases">
        <title>The Genome Sequence of Anolis carolinensis (Green Anole Lizard).</title>
        <authorList>
            <consortium name="The Genome Sequencing Platform"/>
            <person name="Di Palma F."/>
            <person name="Alfoldi J."/>
            <person name="Heiman D."/>
            <person name="Young S."/>
            <person name="Grabherr M."/>
            <person name="Johnson J."/>
            <person name="Lander E.S."/>
            <person name="Lindblad-Toh K."/>
        </authorList>
    </citation>
    <scope>NUCLEOTIDE SEQUENCE [LARGE SCALE GENOMIC DNA]</scope>
    <source>
        <strain evidence="14">JBL SC #1</strain>
    </source>
</reference>
<dbReference type="Ensembl" id="ENSACAT00000010942.3">
    <property type="protein sequence ID" value="ENSACAP00000010720.3"/>
    <property type="gene ID" value="ENSACAG00000010954.3"/>
</dbReference>
<feature type="transmembrane region" description="Helical" evidence="12">
    <location>
        <begin position="30"/>
        <end position="51"/>
    </location>
</feature>
<accession>H9GGZ3</accession>
<comment type="subcellular location">
    <subcellularLocation>
        <location evidence="2">Cell membrane</location>
        <topology evidence="2">Multi-pass membrane protein</topology>
    </subcellularLocation>
</comment>
<dbReference type="Proteomes" id="UP000001646">
    <property type="component" value="Unplaced"/>
</dbReference>
<dbReference type="GO" id="GO:0005549">
    <property type="term" value="F:odorant binding"/>
    <property type="evidence" value="ECO:0000318"/>
    <property type="project" value="GO_Central"/>
</dbReference>
<evidence type="ECO:0000256" key="1">
    <source>
        <dbReference type="ARBA" id="ARBA00002936"/>
    </source>
</evidence>
<sequence>MYNLTSISGFLLLGFSNIRGLQILHFFLFLVLFLITIIGNLLIIIAILTDYQLHSPMYFFLFCLAVVDLGLVSVTVPKSMAMSLMNDRSISFPGCVAQVFFFFFFITSDFVILNIMARDRHVAICNPLHYERIMNKAACVNMLVIGLIVSVIYATLHTSSTFVNTFCSNNVNQFFCEIPQLLKLSCSDLYLVEVGLVVLSLIIALGCFIFIIITYVQIVAAVLKIPSVHGQKKALSTCVPHLTVVSLLFITGAFSYARPPSDISSSLDLFFAVIYCIIPPMSNPFIYSIRNKEIKNALKKVLYMKLIPAKPSLR</sequence>
<dbReference type="AlphaFoldDB" id="H9GGZ3"/>
<keyword evidence="7 12" id="KW-1133">Transmembrane helix</keyword>
<keyword evidence="6" id="KW-0552">Olfaction</keyword>
<organism evidence="14 15">
    <name type="scientific">Anolis carolinensis</name>
    <name type="common">Green anole</name>
    <name type="synonym">American chameleon</name>
    <dbReference type="NCBI Taxonomy" id="28377"/>
    <lineage>
        <taxon>Eukaryota</taxon>
        <taxon>Metazoa</taxon>
        <taxon>Chordata</taxon>
        <taxon>Craniata</taxon>
        <taxon>Vertebrata</taxon>
        <taxon>Euteleostomi</taxon>
        <taxon>Lepidosauria</taxon>
        <taxon>Squamata</taxon>
        <taxon>Bifurcata</taxon>
        <taxon>Unidentata</taxon>
        <taxon>Episquamata</taxon>
        <taxon>Toxicofera</taxon>
        <taxon>Iguania</taxon>
        <taxon>Dactyloidae</taxon>
        <taxon>Anolis</taxon>
    </lineage>
</organism>
<reference evidence="14" key="2">
    <citation type="submission" date="2025-08" db="UniProtKB">
        <authorList>
            <consortium name="Ensembl"/>
        </authorList>
    </citation>
    <scope>IDENTIFICATION</scope>
</reference>
<name>H9GGZ3_ANOCA</name>
<evidence type="ECO:0000256" key="10">
    <source>
        <dbReference type="ARBA" id="ARBA00023170"/>
    </source>
</evidence>
<keyword evidence="9 12" id="KW-0472">Membrane</keyword>
<reference evidence="14" key="3">
    <citation type="submission" date="2025-09" db="UniProtKB">
        <authorList>
            <consortium name="Ensembl"/>
        </authorList>
    </citation>
    <scope>IDENTIFICATION</scope>
</reference>
<dbReference type="SUPFAM" id="SSF81321">
    <property type="entry name" value="Family A G protein-coupled receptor-like"/>
    <property type="match status" value="1"/>
</dbReference>
<evidence type="ECO:0000256" key="8">
    <source>
        <dbReference type="ARBA" id="ARBA00023040"/>
    </source>
</evidence>
<evidence type="ECO:0000256" key="9">
    <source>
        <dbReference type="ARBA" id="ARBA00023136"/>
    </source>
</evidence>
<dbReference type="eggNOG" id="ENOG502SHXQ">
    <property type="taxonomic scope" value="Eukaryota"/>
</dbReference>
<feature type="domain" description="G-protein coupled receptors family 1 profile" evidence="13">
    <location>
        <begin position="39"/>
        <end position="287"/>
    </location>
</feature>
<dbReference type="PRINTS" id="PR00245">
    <property type="entry name" value="OLFACTORYR"/>
</dbReference>